<dbReference type="AlphaFoldDB" id="F0XEW6"/>
<sequence length="474" mass="51894">MPPSLLPFLYPAGRVAGRGVLTVPRREFLRSLHGSIRQQYGDQQPEGTEGTERPMMRPPRGPPLHHDPIPFDLPADVAEQLDRERVAAAERADEGTVTPLERRAFRRIFKEISTTRARQEDGAAGDEDMPSLRMRVNAIVDEAADDVMRARGGRQAAAAEEVRWDVEDELLESDLLQEKAHQDDSPRARRQAILDQFPASLRAAAGAALGIKEAERGVAEARDNNEEIHDSFSLLSNDNSHPPLSGHRDPRDTPMLTPQDEARQARQARMELLMLSKKTDFALWDYMEAHVFALAGEFGLTGRRASAKSQQALAAYAPLYPALLLHGVRLLDGRFGGSPLALAVLPRVKALGLASYVLGAGTPLYNAQLAMRWGRRGDAVAALRLLAEMQRAGLAFDTATLAVVRSMEFHLVGGVGVAEPAAPRAGPRAPEGSFAAVAARQLSGSAGLAEQLQYWRRQVERAVRGREAGRRTEY</sequence>
<dbReference type="InParanoid" id="F0XEW6"/>
<accession>F0XEW6</accession>
<feature type="domain" description="Mtf2-like C-terminal" evidence="2">
    <location>
        <begin position="260"/>
        <end position="408"/>
    </location>
</feature>
<feature type="region of interest" description="Disordered" evidence="1">
    <location>
        <begin position="232"/>
        <end position="263"/>
    </location>
</feature>
<dbReference type="GO" id="GO:0005739">
    <property type="term" value="C:mitochondrion"/>
    <property type="evidence" value="ECO:0007669"/>
    <property type="project" value="InterPro"/>
</dbReference>
<dbReference type="RefSeq" id="XP_014173682.1">
    <property type="nucleotide sequence ID" value="XM_014318207.1"/>
</dbReference>
<evidence type="ECO:0000256" key="1">
    <source>
        <dbReference type="SAM" id="MobiDB-lite"/>
    </source>
</evidence>
<dbReference type="Proteomes" id="UP000007796">
    <property type="component" value="Unassembled WGS sequence"/>
</dbReference>
<dbReference type="GeneID" id="25973972"/>
<evidence type="ECO:0000259" key="2">
    <source>
        <dbReference type="Pfam" id="PF19189"/>
    </source>
</evidence>
<dbReference type="OrthoDB" id="2444174at2759"/>
<proteinExistence type="predicted"/>
<organism evidence="4">
    <name type="scientific">Grosmannia clavigera (strain kw1407 / UAMH 11150)</name>
    <name type="common">Blue stain fungus</name>
    <name type="synonym">Graphiocladiella clavigera</name>
    <dbReference type="NCBI Taxonomy" id="655863"/>
    <lineage>
        <taxon>Eukaryota</taxon>
        <taxon>Fungi</taxon>
        <taxon>Dikarya</taxon>
        <taxon>Ascomycota</taxon>
        <taxon>Pezizomycotina</taxon>
        <taxon>Sordariomycetes</taxon>
        <taxon>Sordariomycetidae</taxon>
        <taxon>Ophiostomatales</taxon>
        <taxon>Ophiostomataceae</taxon>
        <taxon>Leptographium</taxon>
    </lineage>
</organism>
<evidence type="ECO:0000313" key="3">
    <source>
        <dbReference type="EMBL" id="EFX04200.1"/>
    </source>
</evidence>
<dbReference type="PANTHER" id="PTHR39468">
    <property type="entry name" value="CHROMOSOME 7, WHOLE GENOME SHOTGUN SEQUENCE"/>
    <property type="match status" value="1"/>
</dbReference>
<dbReference type="STRING" id="655863.F0XEW6"/>
<reference evidence="3 4" key="1">
    <citation type="journal article" date="2011" name="Proc. Natl. Acad. Sci. U.S.A.">
        <title>Genome and transcriptome analyses of the mountain pine beetle-fungal symbiont Grosmannia clavigera, a lodgepole pine pathogen.</title>
        <authorList>
            <person name="DiGuistini S."/>
            <person name="Wang Y."/>
            <person name="Liao N.Y."/>
            <person name="Taylor G."/>
            <person name="Tanguay P."/>
            <person name="Feau N."/>
            <person name="Henrissat B."/>
            <person name="Chan S.K."/>
            <person name="Hesse-Orce U."/>
            <person name="Alamouti S.M."/>
            <person name="Tsui C.K.M."/>
            <person name="Docking R.T."/>
            <person name="Levasseur A."/>
            <person name="Haridas S."/>
            <person name="Robertson G."/>
            <person name="Birol I."/>
            <person name="Holt R.A."/>
            <person name="Marra M.A."/>
            <person name="Hamelin R.C."/>
            <person name="Hirst M."/>
            <person name="Jones S.J.M."/>
            <person name="Bohlmann J."/>
            <person name="Breuil C."/>
        </authorList>
    </citation>
    <scope>NUCLEOTIDE SEQUENCE [LARGE SCALE GENOMIC DNA]</scope>
    <source>
        <strain evidence="4">kw1407 / UAMH 11150</strain>
    </source>
</reference>
<dbReference type="EMBL" id="GL629765">
    <property type="protein sequence ID" value="EFX04200.1"/>
    <property type="molecule type" value="Genomic_DNA"/>
</dbReference>
<dbReference type="eggNOG" id="ENOG502S7AT">
    <property type="taxonomic scope" value="Eukaryota"/>
</dbReference>
<feature type="compositionally biased region" description="Polar residues" evidence="1">
    <location>
        <begin position="36"/>
        <end position="46"/>
    </location>
</feature>
<dbReference type="PANTHER" id="PTHR39468:SF1">
    <property type="entry name" value="MTF2-LIKE C-TERMINAL DOMAIN-CONTAINING PROTEIN"/>
    <property type="match status" value="1"/>
</dbReference>
<dbReference type="Pfam" id="PF19189">
    <property type="entry name" value="Mtf2"/>
    <property type="match status" value="1"/>
</dbReference>
<gene>
    <name evidence="3" type="ORF">CMQ_1128</name>
</gene>
<dbReference type="HOGENOM" id="CLU_028481_0_0_1"/>
<dbReference type="InterPro" id="IPR043837">
    <property type="entry name" value="Mtf2-like_C"/>
</dbReference>
<feature type="region of interest" description="Disordered" evidence="1">
    <location>
        <begin position="34"/>
        <end position="72"/>
    </location>
</feature>
<keyword evidence="4" id="KW-1185">Reference proteome</keyword>
<name>F0XEW6_GROCL</name>
<protein>
    <recommendedName>
        <fullName evidence="2">Mtf2-like C-terminal domain-containing protein</fullName>
    </recommendedName>
</protein>
<feature type="compositionally biased region" description="Polar residues" evidence="1">
    <location>
        <begin position="233"/>
        <end position="242"/>
    </location>
</feature>
<evidence type="ECO:0000313" key="4">
    <source>
        <dbReference type="Proteomes" id="UP000007796"/>
    </source>
</evidence>
<dbReference type="InterPro" id="IPR040009">
    <property type="entry name" value="Mtf2/C5D6.12-like"/>
</dbReference>